<dbReference type="PROSITE" id="PS50077">
    <property type="entry name" value="HEAT_REPEAT"/>
    <property type="match status" value="1"/>
</dbReference>
<dbReference type="Pfam" id="PF18808">
    <property type="entry name" value="Importin_rep_4"/>
    <property type="match status" value="1"/>
</dbReference>
<dbReference type="Gene3D" id="3.40.50.1470">
    <property type="entry name" value="Peptidyl-tRNA hydrolase"/>
    <property type="match status" value="1"/>
</dbReference>
<organism evidence="11 12">
    <name type="scientific">Malus domestica</name>
    <name type="common">Apple</name>
    <name type="synonym">Pyrus malus</name>
    <dbReference type="NCBI Taxonomy" id="3750"/>
    <lineage>
        <taxon>Eukaryota</taxon>
        <taxon>Viridiplantae</taxon>
        <taxon>Streptophyta</taxon>
        <taxon>Embryophyta</taxon>
        <taxon>Tracheophyta</taxon>
        <taxon>Spermatophyta</taxon>
        <taxon>Magnoliopsida</taxon>
        <taxon>eudicotyledons</taxon>
        <taxon>Gunneridae</taxon>
        <taxon>Pentapetalae</taxon>
        <taxon>rosids</taxon>
        <taxon>fabids</taxon>
        <taxon>Rosales</taxon>
        <taxon>Rosaceae</taxon>
        <taxon>Amygdaloideae</taxon>
        <taxon>Maleae</taxon>
        <taxon>Malus</taxon>
    </lineage>
</organism>
<dbReference type="InterPro" id="IPR041653">
    <property type="entry name" value="Importin_rep_4"/>
</dbReference>
<dbReference type="InterPro" id="IPR034085">
    <property type="entry name" value="TOG"/>
</dbReference>
<evidence type="ECO:0000259" key="10">
    <source>
        <dbReference type="SMART" id="SM01349"/>
    </source>
</evidence>
<dbReference type="Pfam" id="PF25780">
    <property type="entry name" value="TPR_IPO5"/>
    <property type="match status" value="1"/>
</dbReference>
<dbReference type="SMART" id="SM01349">
    <property type="entry name" value="TOG"/>
    <property type="match status" value="1"/>
</dbReference>
<evidence type="ECO:0000256" key="7">
    <source>
        <dbReference type="ARBA" id="ARBA00023242"/>
    </source>
</evidence>
<dbReference type="FunFam" id="3.40.50.1470:FF:000001">
    <property type="entry name" value="Peptidyl-tRNA hydrolase"/>
    <property type="match status" value="1"/>
</dbReference>
<dbReference type="InterPro" id="IPR001494">
    <property type="entry name" value="Importin-beta_N"/>
</dbReference>
<dbReference type="InterPro" id="IPR016024">
    <property type="entry name" value="ARM-type_fold"/>
</dbReference>
<comment type="subcellular location">
    <subcellularLocation>
        <location evidence="2">Cytoplasm</location>
    </subcellularLocation>
    <subcellularLocation>
        <location evidence="1">Nucleus</location>
    </subcellularLocation>
</comment>
<feature type="domain" description="TOG" evidence="10">
    <location>
        <begin position="367"/>
        <end position="608"/>
    </location>
</feature>
<dbReference type="Pfam" id="PF01195">
    <property type="entry name" value="Pept_tRNA_hydro"/>
    <property type="match status" value="1"/>
</dbReference>
<dbReference type="PROSITE" id="PS01195">
    <property type="entry name" value="PEPT_TRNA_HYDROL_1"/>
    <property type="match status" value="1"/>
</dbReference>
<keyword evidence="6" id="KW-0653">Protein transport</keyword>
<dbReference type="InterPro" id="IPR021133">
    <property type="entry name" value="HEAT_type_2"/>
</dbReference>
<dbReference type="InterPro" id="IPR058584">
    <property type="entry name" value="IMB1_TNPO1-like_TPR"/>
</dbReference>
<dbReference type="Pfam" id="PF25574">
    <property type="entry name" value="TPR_IMB1"/>
    <property type="match status" value="1"/>
</dbReference>
<dbReference type="SUPFAM" id="SSF53178">
    <property type="entry name" value="Peptidyl-tRNA hydrolase-like"/>
    <property type="match status" value="1"/>
</dbReference>
<dbReference type="STRING" id="3750.A0A498K648"/>
<dbReference type="InterPro" id="IPR057672">
    <property type="entry name" value="TPR_IPO4/5"/>
</dbReference>
<sequence>MAESTQLQQAQLATILGPDPAPFQTLISHLMSSANEQRSQAELLFNLCKQTDPDSLCLKLAHLLQFSPAAEARAMSAILLRKQLTRDDSYLWPRLNPTTQSSLKTILLTCIQQADNKSISKKLCDTISELASGILPDNGWPELLPFMFQCVSSDSPKLQESAFLIFAQLSQYIGDTMVPHIKELHAVFLHSLGNSPNPDVKIAALNAVINFIQCLTSSAERDRFQDLLPAMMKTLMESLNNGNEATAQDALELLIELAGTEPRFLRRQIVEVVGAMLQIAEADTLEEATRHLAIEFVITLAEARERAPGMMRKLPQFISRLFAILMRMLLDIEDEPSWHTAESEDEDAGETGNYSVGQECLDRLAISLGGNTIVPVASEQLPAYLAAPEWQKHHAALIALAQIAEGCGKVMTKNLEQVVAMVLNSFQDPHPRVRWAAINAIGQLSTDLGPDLQVQYHQRVLPALAAAMDDYQNPRVQAHAASALLNFSENCTPDILTPYLDGIVSKLLVLLQNGKQMVQEGALTALASVADSSQEHFQKYYDAVIPYLKAILVNATDKSNRMLRAKSMECISLVGMAVGKDKFRDDAKQVMEVLMALQGSGMEADDPTTSYMLQAWARLCKCLGQDFLPYMSVVMPPLLHSAQLKPDVTITSADDNSDIDDSDDESIETITLGDKRIGIKTSVLEEKATACNMLCCYADELKEGFFPWIDQVAPTLVPLLKFYFHDEVRKAAVSAMPELLLSAKLAIEKGQAQGRNETYIKQLSDYIVPALVEALHKVCHILKKFIKFPSRPGLTCGTYSAQVQFCGDGIAKPDLGALRSPPKCFTLLTWDRACLLRVRGVSPIGMHESPNRVSLTGLSERYPILGRSGMKCCLISCWAPISGPLLDENQVRSIVEEIKQVITASSSRKRERAERTKAEDFDDEEKELIKEENEQEEEVFDQVGEILGTLIKTFKASFLPFFDELSSYLTPMWAKDKTPEERRIAICIFDDVAEQCREAALKYYDTFLPFLLEACNDDNPDVRQAALYGLGVCSEFGGIVIKPLVGEALSRLNAVIQHPNALQAENVMAYDNAVSALGKICQFHRDSIDAAQVIPAWLNCLPIKGDLIEAKVVHDQLCSMVERSDRELLGLNNQCLPKIVAVFAEVLCAGKDLATEQTVSRMINLLKQLQQTLPPATLASTRSQENECAWALSRISTAAVTFAVSTTVSPNSPPPWLLVRASKASKAKAKPKPAPSLSLSHSSHWRCFCTAAPRPWLFVGLGNPGDKYKGTRHNTGFEMIDAFANSQGIAMNTVHCKAIFGQGNSWKFGIVGFVGGVPVFLAKPQTYMNLSGESTGPLAAYYKLPLNRVLVFHDDMTLPCGVLRLHPNGGHLCHNGLKSVIYHFRGNREFPRLRIGIGRPPGQMDPKAFLLQKFNATAQGRIDAALQEGVNILKVVLSKGFAESARRFNSEQKYKHLRVETLPT</sequence>
<evidence type="ECO:0000256" key="1">
    <source>
        <dbReference type="ARBA" id="ARBA00004123"/>
    </source>
</evidence>
<feature type="domain" description="Importin N-terminal" evidence="9">
    <location>
        <begin position="39"/>
        <end position="113"/>
    </location>
</feature>
<dbReference type="PANTHER" id="PTHR10527">
    <property type="entry name" value="IMPORTIN BETA"/>
    <property type="match status" value="1"/>
</dbReference>
<dbReference type="PROSITE" id="PS01196">
    <property type="entry name" value="PEPT_TRNA_HYDROL_2"/>
    <property type="match status" value="1"/>
</dbReference>
<dbReference type="Gene3D" id="1.25.10.10">
    <property type="entry name" value="Leucine-rich Repeat Variant"/>
    <property type="match status" value="2"/>
</dbReference>
<evidence type="ECO:0008006" key="13">
    <source>
        <dbReference type="Google" id="ProtNLM"/>
    </source>
</evidence>
<evidence type="ECO:0000313" key="12">
    <source>
        <dbReference type="Proteomes" id="UP000290289"/>
    </source>
</evidence>
<dbReference type="EMBL" id="RDQH01000329">
    <property type="protein sequence ID" value="RXI03739.1"/>
    <property type="molecule type" value="Genomic_DNA"/>
</dbReference>
<proteinExistence type="inferred from homology"/>
<protein>
    <recommendedName>
        <fullName evidence="13">Importin N-terminal domain-containing protein</fullName>
    </recommendedName>
</protein>
<dbReference type="NCBIfam" id="TIGR00447">
    <property type="entry name" value="pth"/>
    <property type="match status" value="1"/>
</dbReference>
<evidence type="ECO:0000256" key="6">
    <source>
        <dbReference type="ARBA" id="ARBA00022927"/>
    </source>
</evidence>
<dbReference type="GO" id="GO:0004045">
    <property type="term" value="F:peptidyl-tRNA hydrolase activity"/>
    <property type="evidence" value="ECO:0007669"/>
    <property type="project" value="InterPro"/>
</dbReference>
<dbReference type="GO" id="GO:0031267">
    <property type="term" value="F:small GTPase binding"/>
    <property type="evidence" value="ECO:0007669"/>
    <property type="project" value="InterPro"/>
</dbReference>
<dbReference type="InterPro" id="IPR036416">
    <property type="entry name" value="Pept_tRNA_hydro_sf"/>
</dbReference>
<dbReference type="InterPro" id="IPR041389">
    <property type="entry name" value="Importin_rep_6"/>
</dbReference>
<dbReference type="InterPro" id="IPR001328">
    <property type="entry name" value="Pept_tRNA_hydro"/>
</dbReference>
<dbReference type="HAMAP" id="MF_00083">
    <property type="entry name" value="Pept_tRNA_hydro_bact"/>
    <property type="match status" value="1"/>
</dbReference>
<evidence type="ECO:0000256" key="3">
    <source>
        <dbReference type="ARBA" id="ARBA00022448"/>
    </source>
</evidence>
<dbReference type="InterPro" id="IPR011989">
    <property type="entry name" value="ARM-like"/>
</dbReference>
<dbReference type="InterPro" id="IPR018171">
    <property type="entry name" value="Pept_tRNA_hydro_CS"/>
</dbReference>
<keyword evidence="7" id="KW-0539">Nucleus</keyword>
<evidence type="ECO:0000259" key="9">
    <source>
        <dbReference type="SMART" id="SM00913"/>
    </source>
</evidence>
<dbReference type="GO" id="GO:0005737">
    <property type="term" value="C:cytoplasm"/>
    <property type="evidence" value="ECO:0007669"/>
    <property type="project" value="UniProtKB-SubCell"/>
</dbReference>
<evidence type="ECO:0000256" key="2">
    <source>
        <dbReference type="ARBA" id="ARBA00004496"/>
    </source>
</evidence>
<evidence type="ECO:0000313" key="11">
    <source>
        <dbReference type="EMBL" id="RXI03739.1"/>
    </source>
</evidence>
<keyword evidence="4" id="KW-0963">Cytoplasm</keyword>
<dbReference type="Proteomes" id="UP000290289">
    <property type="component" value="Chromosome 3"/>
</dbReference>
<keyword evidence="12" id="KW-1185">Reference proteome</keyword>
<name>A0A498K648_MALDO</name>
<keyword evidence="5" id="KW-0677">Repeat</keyword>
<dbReference type="GO" id="GO:0005634">
    <property type="term" value="C:nucleus"/>
    <property type="evidence" value="ECO:0007669"/>
    <property type="project" value="UniProtKB-SubCell"/>
</dbReference>
<dbReference type="Pfam" id="PF18829">
    <property type="entry name" value="Importin_rep_6"/>
    <property type="match status" value="1"/>
</dbReference>
<evidence type="ECO:0000256" key="8">
    <source>
        <dbReference type="PROSITE-ProRule" id="PRU00103"/>
    </source>
</evidence>
<keyword evidence="3" id="KW-0813">Transport</keyword>
<dbReference type="SUPFAM" id="SSF48371">
    <property type="entry name" value="ARM repeat"/>
    <property type="match status" value="2"/>
</dbReference>
<comment type="caution">
    <text evidence="11">The sequence shown here is derived from an EMBL/GenBank/DDBJ whole genome shotgun (WGS) entry which is preliminary data.</text>
</comment>
<gene>
    <name evidence="11" type="ORF">DVH24_038013</name>
</gene>
<feature type="repeat" description="HEAT" evidence="8">
    <location>
        <begin position="418"/>
        <end position="456"/>
    </location>
</feature>
<dbReference type="InterPro" id="IPR040122">
    <property type="entry name" value="Importin_beta"/>
</dbReference>
<dbReference type="GO" id="GO:0006606">
    <property type="term" value="P:protein import into nucleus"/>
    <property type="evidence" value="ECO:0007669"/>
    <property type="project" value="InterPro"/>
</dbReference>
<evidence type="ECO:0000256" key="4">
    <source>
        <dbReference type="ARBA" id="ARBA00022490"/>
    </source>
</evidence>
<accession>A0A498K648</accession>
<dbReference type="SMART" id="SM00913">
    <property type="entry name" value="IBN_N"/>
    <property type="match status" value="1"/>
</dbReference>
<reference evidence="11 12" key="1">
    <citation type="submission" date="2018-10" db="EMBL/GenBank/DDBJ databases">
        <title>A high-quality apple genome assembly.</title>
        <authorList>
            <person name="Hu J."/>
        </authorList>
    </citation>
    <scope>NUCLEOTIDE SEQUENCE [LARGE SCALE GENOMIC DNA]</scope>
    <source>
        <strain evidence="12">cv. HFTH1</strain>
        <tissue evidence="11">Young leaf</tissue>
    </source>
</reference>
<dbReference type="Pfam" id="PF13513">
    <property type="entry name" value="HEAT_EZ"/>
    <property type="match status" value="2"/>
</dbReference>
<evidence type="ECO:0000256" key="5">
    <source>
        <dbReference type="ARBA" id="ARBA00022737"/>
    </source>
</evidence>